<dbReference type="PANTHER" id="PTHR42973:SF4">
    <property type="entry name" value="FAD BINDING DOMAIN PROTEIN"/>
    <property type="match status" value="1"/>
</dbReference>
<dbReference type="InterPro" id="IPR036318">
    <property type="entry name" value="FAD-bd_PCMH-like_sf"/>
</dbReference>
<evidence type="ECO:0000256" key="4">
    <source>
        <dbReference type="ARBA" id="ARBA00023002"/>
    </source>
</evidence>
<reference evidence="7" key="1">
    <citation type="journal article" date="2020" name="Stud. Mycol.">
        <title>101 Dothideomycetes genomes: a test case for predicting lifestyles and emergence of pathogens.</title>
        <authorList>
            <person name="Haridas S."/>
            <person name="Albert R."/>
            <person name="Binder M."/>
            <person name="Bloem J."/>
            <person name="Labutti K."/>
            <person name="Salamov A."/>
            <person name="Andreopoulos B."/>
            <person name="Baker S."/>
            <person name="Barry K."/>
            <person name="Bills G."/>
            <person name="Bluhm B."/>
            <person name="Cannon C."/>
            <person name="Castanera R."/>
            <person name="Culley D."/>
            <person name="Daum C."/>
            <person name="Ezra D."/>
            <person name="Gonzalez J."/>
            <person name="Henrissat B."/>
            <person name="Kuo A."/>
            <person name="Liang C."/>
            <person name="Lipzen A."/>
            <person name="Lutzoni F."/>
            <person name="Magnuson J."/>
            <person name="Mondo S."/>
            <person name="Nolan M."/>
            <person name="Ohm R."/>
            <person name="Pangilinan J."/>
            <person name="Park H.-J."/>
            <person name="Ramirez L."/>
            <person name="Alfaro M."/>
            <person name="Sun H."/>
            <person name="Tritt A."/>
            <person name="Yoshinaga Y."/>
            <person name="Zwiers L.-H."/>
            <person name="Turgeon B."/>
            <person name="Goodwin S."/>
            <person name="Spatafora J."/>
            <person name="Crous P."/>
            <person name="Grigoriev I."/>
        </authorList>
    </citation>
    <scope>NUCLEOTIDE SEQUENCE</scope>
    <source>
        <strain evidence="7">CBS 121739</strain>
    </source>
</reference>
<dbReference type="Proteomes" id="UP000799437">
    <property type="component" value="Unassembled WGS sequence"/>
</dbReference>
<feature type="transmembrane region" description="Helical" evidence="5">
    <location>
        <begin position="37"/>
        <end position="58"/>
    </location>
</feature>
<evidence type="ECO:0000259" key="6">
    <source>
        <dbReference type="PROSITE" id="PS51387"/>
    </source>
</evidence>
<evidence type="ECO:0000256" key="2">
    <source>
        <dbReference type="ARBA" id="ARBA00022630"/>
    </source>
</evidence>
<accession>A0A6A6W7F2</accession>
<organism evidence="7 8">
    <name type="scientific">Pseudovirgaria hyperparasitica</name>
    <dbReference type="NCBI Taxonomy" id="470096"/>
    <lineage>
        <taxon>Eukaryota</taxon>
        <taxon>Fungi</taxon>
        <taxon>Dikarya</taxon>
        <taxon>Ascomycota</taxon>
        <taxon>Pezizomycotina</taxon>
        <taxon>Dothideomycetes</taxon>
        <taxon>Dothideomycetes incertae sedis</taxon>
        <taxon>Acrospermales</taxon>
        <taxon>Acrospermaceae</taxon>
        <taxon>Pseudovirgaria</taxon>
    </lineage>
</organism>
<proteinExistence type="inferred from homology"/>
<dbReference type="SUPFAM" id="SSF56176">
    <property type="entry name" value="FAD-binding/transporter-associated domain-like"/>
    <property type="match status" value="1"/>
</dbReference>
<keyword evidence="5" id="KW-1133">Transmembrane helix</keyword>
<dbReference type="EMBL" id="ML996572">
    <property type="protein sequence ID" value="KAF2757954.1"/>
    <property type="molecule type" value="Genomic_DNA"/>
</dbReference>
<dbReference type="GO" id="GO:0071949">
    <property type="term" value="F:FAD binding"/>
    <property type="evidence" value="ECO:0007669"/>
    <property type="project" value="InterPro"/>
</dbReference>
<protein>
    <submittedName>
        <fullName evidence="7">FAD-binding domain-containing protein</fullName>
    </submittedName>
</protein>
<evidence type="ECO:0000256" key="3">
    <source>
        <dbReference type="ARBA" id="ARBA00022827"/>
    </source>
</evidence>
<evidence type="ECO:0000313" key="8">
    <source>
        <dbReference type="Proteomes" id="UP000799437"/>
    </source>
</evidence>
<sequence length="577" mass="62477">MSTTRGFFGAAIYADEEEEEEEESRRFAMGFDLTLQWSPWLFATFILAAIPLFLRAVLLSSKKPDPKPAYITTKTALSTELSTALPESVFFGAHPSFHESISSYFGLAQQSVIPECIVKPLTAQEVSTAIKIIKRHYDESIRDGSPHPTFAIRSGGHNYVVTAATARDGIVFDLRLLNSVELSEDRKSVTIGPGATWSAVSSVLDPLGLAVAAGRNAAVGVGGLALGGGISYFSPRVGFACDNITSYDIVLADGTLTTTTTTTSSPTADLSRALKGGSNNFGIVTSLTTTTFPAGPLWGGFLYSLGTRTTRLSSIRAMHAFIAATASTNPTSTTTYDPAASPMVCIIDINILGLTYIPLVILNLVHTDGKAWPACYDGFKALPRVFSSAKVQSITSAAREHEGLCTPGSMQFQATTTVANDLDTLMYVHATWEKYRARLGRVRGLLWEFVLQPMAVSMMQNRGGDRDGSGGGNCLGLEDQQEPLVIVLILAVWRDAADEAVVEECGRRTTEEIDAYAKARGTAHRYKYLNYCHGWQDPFAGYGERNRAFLVETSKKYDPDGFYQRARVGGYKLTDCA</sequence>
<dbReference type="PROSITE" id="PS51387">
    <property type="entry name" value="FAD_PCMH"/>
    <property type="match status" value="1"/>
</dbReference>
<evidence type="ECO:0000256" key="5">
    <source>
        <dbReference type="SAM" id="Phobius"/>
    </source>
</evidence>
<dbReference type="RefSeq" id="XP_033600405.1">
    <property type="nucleotide sequence ID" value="XM_033745499.1"/>
</dbReference>
<evidence type="ECO:0000256" key="1">
    <source>
        <dbReference type="ARBA" id="ARBA00005466"/>
    </source>
</evidence>
<keyword evidence="3" id="KW-0274">FAD</keyword>
<gene>
    <name evidence="7" type="ORF">EJ05DRAFT_486027</name>
</gene>
<keyword evidence="2" id="KW-0285">Flavoprotein</keyword>
<dbReference type="InterPro" id="IPR016169">
    <property type="entry name" value="FAD-bd_PCMH_sub2"/>
</dbReference>
<comment type="similarity">
    <text evidence="1">Belongs to the oxygen-dependent FAD-linked oxidoreductase family.</text>
</comment>
<feature type="domain" description="FAD-binding PCMH-type" evidence="6">
    <location>
        <begin position="110"/>
        <end position="294"/>
    </location>
</feature>
<dbReference type="GO" id="GO:0016491">
    <property type="term" value="F:oxidoreductase activity"/>
    <property type="evidence" value="ECO:0007669"/>
    <property type="project" value="UniProtKB-KW"/>
</dbReference>
<dbReference type="AlphaFoldDB" id="A0A6A6W7F2"/>
<keyword evidence="8" id="KW-1185">Reference proteome</keyword>
<dbReference type="PANTHER" id="PTHR42973">
    <property type="entry name" value="BINDING OXIDOREDUCTASE, PUTATIVE (AFU_ORTHOLOGUE AFUA_1G17690)-RELATED"/>
    <property type="match status" value="1"/>
</dbReference>
<dbReference type="OrthoDB" id="2151789at2759"/>
<keyword evidence="5" id="KW-0472">Membrane</keyword>
<dbReference type="InterPro" id="IPR016166">
    <property type="entry name" value="FAD-bd_PCMH"/>
</dbReference>
<name>A0A6A6W7F2_9PEZI</name>
<dbReference type="GeneID" id="54486553"/>
<keyword evidence="5" id="KW-0812">Transmembrane</keyword>
<evidence type="ECO:0000313" key="7">
    <source>
        <dbReference type="EMBL" id="KAF2757954.1"/>
    </source>
</evidence>
<keyword evidence="4" id="KW-0560">Oxidoreductase</keyword>
<dbReference type="InterPro" id="IPR006094">
    <property type="entry name" value="Oxid_FAD_bind_N"/>
</dbReference>
<dbReference type="Pfam" id="PF01565">
    <property type="entry name" value="FAD_binding_4"/>
    <property type="match status" value="1"/>
</dbReference>
<dbReference type="Gene3D" id="3.30.465.10">
    <property type="match status" value="1"/>
</dbReference>
<dbReference type="InterPro" id="IPR050416">
    <property type="entry name" value="FAD-linked_Oxidoreductase"/>
</dbReference>